<dbReference type="eggNOG" id="COG1804">
    <property type="taxonomic scope" value="Bacteria"/>
</dbReference>
<dbReference type="InterPro" id="IPR023606">
    <property type="entry name" value="CoA-Trfase_III_dom_1_sf"/>
</dbReference>
<dbReference type="EMBL" id="AP012603">
    <property type="protein sequence ID" value="BAM88137.1"/>
    <property type="molecule type" value="Genomic_DNA"/>
</dbReference>
<dbReference type="GeneID" id="301816038"/>
<dbReference type="OrthoDB" id="9806585at2"/>
<organism evidence="2 3">
    <name type="scientific">Bradyrhizobium oligotrophicum S58</name>
    <dbReference type="NCBI Taxonomy" id="1245469"/>
    <lineage>
        <taxon>Bacteria</taxon>
        <taxon>Pseudomonadati</taxon>
        <taxon>Pseudomonadota</taxon>
        <taxon>Alphaproteobacteria</taxon>
        <taxon>Hyphomicrobiales</taxon>
        <taxon>Nitrobacteraceae</taxon>
        <taxon>Bradyrhizobium</taxon>
    </lineage>
</organism>
<evidence type="ECO:0000256" key="1">
    <source>
        <dbReference type="ARBA" id="ARBA00022679"/>
    </source>
</evidence>
<dbReference type="KEGG" id="aol:S58_21310"/>
<dbReference type="InterPro" id="IPR050483">
    <property type="entry name" value="CoA-transferase_III_domain"/>
</dbReference>
<sequence length="418" mass="44750">MTTTGRPQLPPPRLRVPGAPSPLQGLRVIDFSHFIAGPMCTLFLADMGADVIKIENAANGDDFRRFQPHLGGEGVPFLWVNRNKKGVALDLTNEAAQKIATELVASADILVENFSRGVMERFGLGYDAMHKLNPRLIYCSVSAYGRDGAMADRLGFDPVIQAETGFMSMNGFSDQPGVRTGPAIMDISTGMTAAIAVLGALTARQNTGLGQRVETALFDTAALMLGFHAMNYLATGRNPTRAGNRSADSTPTGTFQTADGPLYVTCANDRTFRRLVTNVLERPDLAEDPRFVSNRDRMAHRDELTAIIEGILAGHSSERWAAKMQAAGVPAGVVRTIEDAFSSFEMAERALASSIPHPTAGDIPNIGSPLRFSETPVLDPIAAPTLGQHTTEVLEHVLGYGPERIAELRTAGAFGSSG</sequence>
<dbReference type="Proteomes" id="UP000011841">
    <property type="component" value="Chromosome"/>
</dbReference>
<name>M4Z538_9BRAD</name>
<dbReference type="Pfam" id="PF02515">
    <property type="entry name" value="CoA_transf_3"/>
    <property type="match status" value="1"/>
</dbReference>
<dbReference type="InterPro" id="IPR044855">
    <property type="entry name" value="CoA-Trfase_III_dom3_sf"/>
</dbReference>
<dbReference type="AlphaFoldDB" id="M4Z538"/>
<keyword evidence="1 2" id="KW-0808">Transferase</keyword>
<dbReference type="Gene3D" id="3.30.1540.10">
    <property type="entry name" value="formyl-coa transferase, domain 3"/>
    <property type="match status" value="1"/>
</dbReference>
<accession>M4Z538</accession>
<gene>
    <name evidence="2" type="ORF">S58_21310</name>
</gene>
<dbReference type="RefSeq" id="WP_015665263.1">
    <property type="nucleotide sequence ID" value="NC_020453.1"/>
</dbReference>
<dbReference type="HOGENOM" id="CLU_033975_0_0_5"/>
<reference evidence="2 3" key="1">
    <citation type="journal article" date="2013" name="Appl. Environ. Microbiol.">
        <title>Genome analysis suggests that the soil oligotrophic bacterium Agromonas oligotrophica (Bradyrhizobium oligotrophicum) is a nitrogen-fixing symbiont of Aeschynomene indica.</title>
        <authorList>
            <person name="Okubo T."/>
            <person name="Fukushima S."/>
            <person name="Itakura M."/>
            <person name="Oshima K."/>
            <person name="Longtonglang A."/>
            <person name="Teaumroong N."/>
            <person name="Mitsui H."/>
            <person name="Hattori M."/>
            <person name="Hattori R."/>
            <person name="Hattori T."/>
            <person name="Minamisawa K."/>
        </authorList>
    </citation>
    <scope>NUCLEOTIDE SEQUENCE [LARGE SCALE GENOMIC DNA]</scope>
    <source>
        <strain evidence="2 3">S58</strain>
    </source>
</reference>
<dbReference type="PANTHER" id="PTHR48207">
    <property type="entry name" value="SUCCINATE--HYDROXYMETHYLGLUTARATE COA-TRANSFERASE"/>
    <property type="match status" value="1"/>
</dbReference>
<dbReference type="Gene3D" id="3.40.50.10540">
    <property type="entry name" value="Crotonobetainyl-coa:carnitine coa-transferase, domain 1"/>
    <property type="match status" value="1"/>
</dbReference>
<dbReference type="PANTHER" id="PTHR48207:SF4">
    <property type="entry name" value="BLL6097 PROTEIN"/>
    <property type="match status" value="1"/>
</dbReference>
<dbReference type="STRING" id="1245469.S58_21310"/>
<dbReference type="GO" id="GO:0008410">
    <property type="term" value="F:CoA-transferase activity"/>
    <property type="evidence" value="ECO:0007669"/>
    <property type="project" value="TreeGrafter"/>
</dbReference>
<evidence type="ECO:0000313" key="3">
    <source>
        <dbReference type="Proteomes" id="UP000011841"/>
    </source>
</evidence>
<dbReference type="PATRIC" id="fig|1245469.3.peg.2183"/>
<keyword evidence="3" id="KW-1185">Reference proteome</keyword>
<proteinExistence type="predicted"/>
<dbReference type="InterPro" id="IPR003673">
    <property type="entry name" value="CoA-Trfase_fam_III"/>
</dbReference>
<protein>
    <submittedName>
        <fullName evidence="2">Putative formyl-coenzyme A transferase</fullName>
    </submittedName>
</protein>
<dbReference type="SUPFAM" id="SSF89796">
    <property type="entry name" value="CoA-transferase family III (CaiB/BaiF)"/>
    <property type="match status" value="1"/>
</dbReference>
<evidence type="ECO:0000313" key="2">
    <source>
        <dbReference type="EMBL" id="BAM88137.1"/>
    </source>
</evidence>